<comment type="caution">
    <text evidence="2">The sequence shown here is derived from an EMBL/GenBank/DDBJ whole genome shotgun (WGS) entry which is preliminary data.</text>
</comment>
<gene>
    <name evidence="2" type="ORF">PRLR5076_07590</name>
</gene>
<dbReference type="Pfam" id="PF04851">
    <property type="entry name" value="ResIII"/>
    <property type="match status" value="1"/>
</dbReference>
<evidence type="ECO:0000259" key="1">
    <source>
        <dbReference type="Pfam" id="PF04851"/>
    </source>
</evidence>
<accession>A0A9R1C8E5</accession>
<evidence type="ECO:0000313" key="3">
    <source>
        <dbReference type="Proteomes" id="UP000825483"/>
    </source>
</evidence>
<keyword evidence="3" id="KW-1185">Reference proteome</keyword>
<dbReference type="Proteomes" id="UP000825483">
    <property type="component" value="Unassembled WGS sequence"/>
</dbReference>
<dbReference type="GO" id="GO:0005524">
    <property type="term" value="F:ATP binding"/>
    <property type="evidence" value="ECO:0007669"/>
    <property type="project" value="InterPro"/>
</dbReference>
<evidence type="ECO:0000313" key="2">
    <source>
        <dbReference type="EMBL" id="GJG57908.1"/>
    </source>
</evidence>
<dbReference type="EMBL" id="BPUB01000001">
    <property type="protein sequence ID" value="GJG57908.1"/>
    <property type="molecule type" value="Genomic_DNA"/>
</dbReference>
<dbReference type="RefSeq" id="WP_223927060.1">
    <property type="nucleotide sequence ID" value="NZ_BPTU01000004.1"/>
</dbReference>
<dbReference type="SUPFAM" id="SSF52540">
    <property type="entry name" value="P-loop containing nucleoside triphosphate hydrolases"/>
    <property type="match status" value="1"/>
</dbReference>
<dbReference type="GeneID" id="72468813"/>
<dbReference type="InterPro" id="IPR006935">
    <property type="entry name" value="Helicase/UvrB_N"/>
</dbReference>
<dbReference type="InterPro" id="IPR027417">
    <property type="entry name" value="P-loop_NTPase"/>
</dbReference>
<reference evidence="2" key="1">
    <citation type="journal article" date="2022" name="Int. J. Syst. Evol. Microbiol.">
        <title>Prevotella lacticifex sp. nov., isolated from the rumen of cows.</title>
        <authorList>
            <person name="Shinkai T."/>
            <person name="Ikeyama N."/>
            <person name="Kumagai M."/>
            <person name="Ohmori H."/>
            <person name="Sakamoto M."/>
            <person name="Ohkuma M."/>
            <person name="Mitsumori M."/>
        </authorList>
    </citation>
    <scope>NUCLEOTIDE SEQUENCE</scope>
    <source>
        <strain evidence="2">R5076</strain>
    </source>
</reference>
<protein>
    <recommendedName>
        <fullName evidence="1">Helicase/UvrB N-terminal domain-containing protein</fullName>
    </recommendedName>
</protein>
<proteinExistence type="predicted"/>
<dbReference type="GO" id="GO:0016787">
    <property type="term" value="F:hydrolase activity"/>
    <property type="evidence" value="ECO:0007669"/>
    <property type="project" value="InterPro"/>
</dbReference>
<dbReference type="GO" id="GO:0003677">
    <property type="term" value="F:DNA binding"/>
    <property type="evidence" value="ECO:0007669"/>
    <property type="project" value="InterPro"/>
</dbReference>
<feature type="domain" description="Helicase/UvrB N-terminal" evidence="1">
    <location>
        <begin position="140"/>
        <end position="343"/>
    </location>
</feature>
<name>A0A9R1C8E5_9BACT</name>
<organism evidence="2 3">
    <name type="scientific">Prevotella lacticifex</name>
    <dbReference type="NCBI Taxonomy" id="2854755"/>
    <lineage>
        <taxon>Bacteria</taxon>
        <taxon>Pseudomonadati</taxon>
        <taxon>Bacteroidota</taxon>
        <taxon>Bacteroidia</taxon>
        <taxon>Bacteroidales</taxon>
        <taxon>Prevotellaceae</taxon>
        <taxon>Prevotella</taxon>
    </lineage>
</organism>
<sequence length="956" mass="109363">MFYKLIQQKRDEWFRSDKCTVRGFLQYIVDKGKMRDAQIEAIKTYLYLKIACDNKPLWQLFSEGDFLSIDINNMPLTVRSREVLTNNNAAATLYEYACLKTDDGKIFFPELKKTIETEPDSIEYEQVFRDIFYGVTYPDYIFSLPMGAGKTYLMAAFIYIDLYFSGNEPDNKAFAKNFMILAPSGLKTSILPSIKTIEDFDPTWILPEPAASKIRNEIMFEVLDEQKTAKKSNLVRNPNAQKISHHQLNESLRGLVTITNAEKVILNKVDKDTSSNLFSERERKEINEYNELRSTIAKIPRLAIFIDEVHHASDGDIKLRQVVNKWAKGSSFNCVLGFSGTPYLSSADNVAITATLPMKNKNLSNVVYYYPLVDGIDNFLKCPTIKISDGGWEDIVTRGVEEFLTKYKETTYKGNIPAKQAIYCGKIENLEENVYPLVAEIVSRHGMNPSEVILKYHDGNKKYPAPTGASAEFAALDTSLSKKRIILLVQIGKEGWDCKSLTSVILPQKGACPQNMVLQTSCRCLRQVVRHAHETALIWMNSDNGKKLNKELQLQQHTSITAINNAGGKGHTLVNRYSRMDKVKLPPITFVQLKVSWSQDVIEQQRDVEAELRSPGIMVPARTDLIRYMDVRGNYTSEDLMAVINGNDALPVTFSEWAHEIVKESMGTMTMVEIKKHYPILHDIYNGITEEHDGCRWLSPKFNHAAIRANIRRVFVPKRRITTKEETIPQEAAILTINDLRDTIDTDKPETYFPNQEKVKQIVEGGRQLKDNVAEIVKSMKKAGGMDAAIKMIVDNPDSYEDMDGGIYNRTYHYLPYHFDSSLETNYFSQTLLSIINDRKLEVYYNGDDTLTDFKIRCYEKKGSHDWRYLGGYVPDFLMLSRNGDNAIDQVLIIETKGEGYAAKFKERKKFMSDTFVAMNNKAAGYPKFEYLYIEDTLKPDERERQTLEAIKKFFK</sequence>
<dbReference type="AlphaFoldDB" id="A0A9R1C8E5"/>
<dbReference type="Gene3D" id="3.40.50.300">
    <property type="entry name" value="P-loop containing nucleotide triphosphate hydrolases"/>
    <property type="match status" value="1"/>
</dbReference>